<evidence type="ECO:0000313" key="9">
    <source>
        <dbReference type="EMBL" id="OYR32472.1"/>
    </source>
</evidence>
<evidence type="ECO:0000313" key="10">
    <source>
        <dbReference type="Proteomes" id="UP000216363"/>
    </source>
</evidence>
<dbReference type="Proteomes" id="UP000216363">
    <property type="component" value="Unassembled WGS sequence"/>
</dbReference>
<dbReference type="InterPro" id="IPR050490">
    <property type="entry name" value="Bact_solute-bd_prot1"/>
</dbReference>
<dbReference type="EMBL" id="NNRN01000029">
    <property type="protein sequence ID" value="OYR32472.1"/>
    <property type="molecule type" value="Genomic_DNA"/>
</dbReference>
<evidence type="ECO:0000256" key="3">
    <source>
        <dbReference type="ARBA" id="ARBA00022475"/>
    </source>
</evidence>
<evidence type="ECO:0000256" key="2">
    <source>
        <dbReference type="ARBA" id="ARBA00008520"/>
    </source>
</evidence>
<organism evidence="9 10">
    <name type="scientific">Brucella lupini</name>
    <dbReference type="NCBI Taxonomy" id="255457"/>
    <lineage>
        <taxon>Bacteria</taxon>
        <taxon>Pseudomonadati</taxon>
        <taxon>Pseudomonadota</taxon>
        <taxon>Alphaproteobacteria</taxon>
        <taxon>Hyphomicrobiales</taxon>
        <taxon>Brucellaceae</taxon>
        <taxon>Brucella/Ochrobactrum group</taxon>
        <taxon>Brucella</taxon>
    </lineage>
</organism>
<reference evidence="9 10" key="1">
    <citation type="submission" date="2017-07" db="EMBL/GenBank/DDBJ databases">
        <title>Draft genome of Ochrobactrum lupini type strain LUP21.</title>
        <authorList>
            <person name="Krzyzanowska D.M."/>
            <person name="Jafra S."/>
        </authorList>
    </citation>
    <scope>NUCLEOTIDE SEQUENCE [LARGE SCALE GENOMIC DNA]</scope>
    <source>
        <strain evidence="9 10">LUP21</strain>
    </source>
</reference>
<keyword evidence="4" id="KW-0732">Signal</keyword>
<evidence type="ECO:0000256" key="1">
    <source>
        <dbReference type="ARBA" id="ARBA00004418"/>
    </source>
</evidence>
<keyword evidence="7" id="KW-0564">Palmitate</keyword>
<dbReference type="Pfam" id="PF01547">
    <property type="entry name" value="SBP_bac_1"/>
    <property type="match status" value="1"/>
</dbReference>
<protein>
    <submittedName>
        <fullName evidence="9">Bacterial extracellular solute-binding family protein</fullName>
    </submittedName>
</protein>
<comment type="subcellular location">
    <subcellularLocation>
        <location evidence="1">Periplasm</location>
    </subcellularLocation>
</comment>
<keyword evidence="8" id="KW-0449">Lipoprotein</keyword>
<comment type="similarity">
    <text evidence="2">Belongs to the bacterial solute-binding protein 1 family.</text>
</comment>
<dbReference type="InterPro" id="IPR006059">
    <property type="entry name" value="SBP"/>
</dbReference>
<keyword evidence="3" id="KW-1003">Cell membrane</keyword>
<gene>
    <name evidence="9" type="ORF">CES86_0128</name>
</gene>
<dbReference type="PANTHER" id="PTHR43649:SF33">
    <property type="entry name" value="POLYGALACTURONAN_RHAMNOGALACTURONAN-BINDING PROTEIN YTCQ"/>
    <property type="match status" value="1"/>
</dbReference>
<dbReference type="AlphaFoldDB" id="A0A256GZ99"/>
<dbReference type="SUPFAM" id="SSF53850">
    <property type="entry name" value="Periplasmic binding protein-like II"/>
    <property type="match status" value="1"/>
</dbReference>
<dbReference type="GO" id="GO:0042597">
    <property type="term" value="C:periplasmic space"/>
    <property type="evidence" value="ECO:0007669"/>
    <property type="project" value="UniProtKB-SubCell"/>
</dbReference>
<evidence type="ECO:0000256" key="4">
    <source>
        <dbReference type="ARBA" id="ARBA00022729"/>
    </source>
</evidence>
<evidence type="ECO:0000256" key="6">
    <source>
        <dbReference type="ARBA" id="ARBA00023136"/>
    </source>
</evidence>
<dbReference type="Gene3D" id="3.40.190.10">
    <property type="entry name" value="Periplasmic binding protein-like II"/>
    <property type="match status" value="2"/>
</dbReference>
<keyword evidence="5" id="KW-0574">Periplasm</keyword>
<accession>A0A256GZ99</accession>
<dbReference type="PANTHER" id="PTHR43649">
    <property type="entry name" value="ARABINOSE-BINDING PROTEIN-RELATED"/>
    <property type="match status" value="1"/>
</dbReference>
<sequence>MHDLPLEGGFVEEHMSKKRSIPALVLSLLMAGTATSAFAFDWKAHEGETVSFLANNNPWSQAVLSYKDEFTALTGIKLKVDSYQEQQMRQRLMTVLNAGSDEVDVFMTLASREGQQFAASGWYADLSVYVKNTVAPDYDFAGISPALVKAATFDGKLTSVPLNLEGPLLYYRTDIFEKCGVSKPSSLEDVKAAVEKIKQCDTAVTPFVSRGLKPAIAYTFSNVLHNMGGSYIVDGKSALCSHNGQKAIAYYGDLMREYGPPGAANYSFYQISALYRSGRAAMAFESSNELRTIMEGGQRLNDTDVVPLPAGEAGTVPTAIGWGLAISSHSKKKDAAWYFMQWASSPEMQKRLALQGVASPRSSVASDEEYKAWIAEAPVRASWQAALGVLASNGSSEVGYPINANPESRDYIGQAVQDVLLGQRSVEEACAAADTALNGLIAHK</sequence>
<keyword evidence="6" id="KW-0472">Membrane</keyword>
<evidence type="ECO:0000256" key="5">
    <source>
        <dbReference type="ARBA" id="ARBA00022764"/>
    </source>
</evidence>
<evidence type="ECO:0000256" key="7">
    <source>
        <dbReference type="ARBA" id="ARBA00023139"/>
    </source>
</evidence>
<proteinExistence type="inferred from homology"/>
<comment type="caution">
    <text evidence="9">The sequence shown here is derived from an EMBL/GenBank/DDBJ whole genome shotgun (WGS) entry which is preliminary data.</text>
</comment>
<dbReference type="CDD" id="cd13585">
    <property type="entry name" value="PBP2_TMBP_like"/>
    <property type="match status" value="1"/>
</dbReference>
<evidence type="ECO:0000256" key="8">
    <source>
        <dbReference type="ARBA" id="ARBA00023288"/>
    </source>
</evidence>
<name>A0A256GZ99_9HYPH</name>